<evidence type="ECO:0000313" key="3">
    <source>
        <dbReference type="EMBL" id="NEI74414.1"/>
    </source>
</evidence>
<comment type="caution">
    <text evidence="3">The sequence shown here is derived from an EMBL/GenBank/DDBJ whole genome shotgun (WGS) entry which is preliminary data.</text>
</comment>
<dbReference type="InterPro" id="IPR020569">
    <property type="entry name" value="UPF0029_Impact_CS"/>
</dbReference>
<evidence type="ECO:0000259" key="2">
    <source>
        <dbReference type="Pfam" id="PF01205"/>
    </source>
</evidence>
<organism evidence="3 4">
    <name type="scientific">Rhizobium lusitanum</name>
    <dbReference type="NCBI Taxonomy" id="293958"/>
    <lineage>
        <taxon>Bacteria</taxon>
        <taxon>Pseudomonadati</taxon>
        <taxon>Pseudomonadota</taxon>
        <taxon>Alphaproteobacteria</taxon>
        <taxon>Hyphomicrobiales</taxon>
        <taxon>Rhizobiaceae</taxon>
        <taxon>Rhizobium/Agrobacterium group</taxon>
        <taxon>Rhizobium</taxon>
    </lineage>
</organism>
<evidence type="ECO:0000256" key="1">
    <source>
        <dbReference type="ARBA" id="ARBA00007665"/>
    </source>
</evidence>
<dbReference type="InterPro" id="IPR001498">
    <property type="entry name" value="Impact_N"/>
</dbReference>
<dbReference type="InterPro" id="IPR020568">
    <property type="entry name" value="Ribosomal_Su5_D2-typ_SF"/>
</dbReference>
<dbReference type="PANTHER" id="PTHR16301:SF20">
    <property type="entry name" value="IMPACT FAMILY MEMBER YIGZ"/>
    <property type="match status" value="1"/>
</dbReference>
<dbReference type="GO" id="GO:0006446">
    <property type="term" value="P:regulation of translational initiation"/>
    <property type="evidence" value="ECO:0007669"/>
    <property type="project" value="TreeGrafter"/>
</dbReference>
<evidence type="ECO:0000313" key="4">
    <source>
        <dbReference type="Proteomes" id="UP000483035"/>
    </source>
</evidence>
<feature type="domain" description="Impact N-terminal" evidence="2">
    <location>
        <begin position="15"/>
        <end position="113"/>
    </location>
</feature>
<sequence length="194" mass="20477">MFALVSITTASQDIKRSRFLATAGPVADIEAAKEFVTRHSVAEANHNCWAWRVGQNYRFSDDGEPSGTAGKPILQAIDGAGLDMVAVVVTRWFGGTLLGSGGLIRAYGGTAAICLQSVEKREVFPTIAATVDVQFSDLARLKARLLAQEGVQIHAERFTGSGAVLDVTIIASIAEDVVGTVLDLTSGRATVTLE</sequence>
<dbReference type="SUPFAM" id="SSF54211">
    <property type="entry name" value="Ribosomal protein S5 domain 2-like"/>
    <property type="match status" value="1"/>
</dbReference>
<dbReference type="EMBL" id="WUEY01000030">
    <property type="protein sequence ID" value="NEI74414.1"/>
    <property type="molecule type" value="Genomic_DNA"/>
</dbReference>
<dbReference type="Gene3D" id="3.30.70.240">
    <property type="match status" value="1"/>
</dbReference>
<dbReference type="Pfam" id="PF01205">
    <property type="entry name" value="Impact_N"/>
    <property type="match status" value="1"/>
</dbReference>
<dbReference type="Proteomes" id="UP000483035">
    <property type="component" value="Unassembled WGS sequence"/>
</dbReference>
<dbReference type="InterPro" id="IPR036956">
    <property type="entry name" value="Impact_N_sf"/>
</dbReference>
<dbReference type="AlphaFoldDB" id="A0A6L9UFH9"/>
<gene>
    <name evidence="3" type="ORF">GR212_33215</name>
</gene>
<name>A0A6L9UFH9_9HYPH</name>
<dbReference type="PROSITE" id="PS00910">
    <property type="entry name" value="UPF0029"/>
    <property type="match status" value="1"/>
</dbReference>
<dbReference type="GO" id="GO:0005737">
    <property type="term" value="C:cytoplasm"/>
    <property type="evidence" value="ECO:0007669"/>
    <property type="project" value="TreeGrafter"/>
</dbReference>
<dbReference type="InterPro" id="IPR023582">
    <property type="entry name" value="Impact"/>
</dbReference>
<comment type="similarity">
    <text evidence="1">Belongs to the IMPACT family.</text>
</comment>
<dbReference type="Gene3D" id="3.30.230.30">
    <property type="entry name" value="Impact, N-terminal domain"/>
    <property type="match status" value="1"/>
</dbReference>
<dbReference type="PANTHER" id="PTHR16301">
    <property type="entry name" value="IMPACT-RELATED"/>
    <property type="match status" value="1"/>
</dbReference>
<accession>A0A6L9UFH9</accession>
<protein>
    <recommendedName>
        <fullName evidence="2">Impact N-terminal domain-containing protein</fullName>
    </recommendedName>
</protein>
<reference evidence="3 4" key="1">
    <citation type="submission" date="2019-12" db="EMBL/GenBank/DDBJ databases">
        <title>Rhizobium genotypes associated with high levels of biological nitrogen fixation by grain legumes in a temperate-maritime cropping system.</title>
        <authorList>
            <person name="Maluk M."/>
            <person name="Francesc Ferrando Molina F."/>
            <person name="Lopez Del Egido L."/>
            <person name="Lafos M."/>
            <person name="Langarica-Fuentes A."/>
            <person name="Gebre Yohannes G."/>
            <person name="Young M.W."/>
            <person name="Martin P."/>
            <person name="Gantlett R."/>
            <person name="Kenicer G."/>
            <person name="Hawes C."/>
            <person name="Begg G.S."/>
            <person name="Quilliam R.S."/>
            <person name="Squire G.R."/>
            <person name="Poole P.S."/>
            <person name="Young P.W."/>
            <person name="Iannetta P.M."/>
            <person name="James E.K."/>
        </authorList>
    </citation>
    <scope>NUCLEOTIDE SEQUENCE [LARGE SCALE GENOMIC DNA]</scope>
    <source>
        <strain evidence="3 4">JHI1118</strain>
    </source>
</reference>
<proteinExistence type="inferred from homology"/>
<dbReference type="RefSeq" id="WP_163993668.1">
    <property type="nucleotide sequence ID" value="NZ_WUEY01000030.1"/>
</dbReference>